<dbReference type="EMBL" id="BPRB01000092">
    <property type="protein sequence ID" value="GJE59753.1"/>
    <property type="molecule type" value="Genomic_DNA"/>
</dbReference>
<feature type="domain" description="Rcc01698-like C-terminal" evidence="4">
    <location>
        <begin position="1044"/>
        <end position="1144"/>
    </location>
</feature>
<evidence type="ECO:0000259" key="4">
    <source>
        <dbReference type="Pfam" id="PF23666"/>
    </source>
</evidence>
<sequence length="1305" mass="137102">MATLILSTAGAAAGTALGGPIGAVVGRVLGAAAGAGLDGALFGTRASPRFVEGPRLADVAGLSSTEGDPVPRVYGRAKVGGSLIWATRPLEVANTTVERAGGAAKGGGGQRTVRTAYAYYANLAVGLCEGEIALIRRIWADGREMDQTGLAIRVHTGGPDQEPDPLIVAKEGASNAPAYRGLAYVVFEGLPLADYGNRVPQFAFEVVRPVNGLAGLVRAVDLIPGSSEFGLDPGLVTVDLGFGRTHAANRYQLQRATDVTASLDALQALCPRLTRVAVVAAWFGDDLRAGACRVVPKVEVRDKGTVGDVWQVAGIGRAAADVVSTAQNGAPAFGGTPSDAGLTRLVADLVRRGLEVVLYPFVMMDVPVANDLPDPRDPAAAGQPPYPWRGRITCDPAPGLPGSVDGTAAAATQVQAFFANPAGYRRQVLHYADLAAAWAAGGVPLAGFVVGSEFVGLTHVRGAAGYPAVAALRSLAQAVRSRLGTGVKLVYAADWTEYGAHVRDDGATIRFPLDDLFADAAIDAVGIDWYPPLTDWRDTPDHADLALADDIYDRAYLKDRLGAGEAFDWYYPDPASRAAQARTPITDGAYGKPWLYRAKDLAGWWSNPHVERDGGVETRTTAWVPRSKPVWLTEIGVPAVDKGTNGPNVFPDPKSSESAYPPESRALRDELIQLRGLEAIIGRFDPDAPGFEAAHNPVSPVYGGRMVPADAIFVWSWDARPFPAFPDVEAVWADTDNWRVGHWVTGRIEGCDLDLLVRAILSEFGFDWPAQVEASAYLDGYVIDRPLSARGALEPLARIYGLDASAVAGTLRLRGPRRDLPVRLTEADLVRPTEDAATLRRVRAEESSLPRALEIGITDSESPDYRRASAAAVRPAGARRRETRIEAAIVTRRESADGLAEAVLDRTIAARDTAGFTLSPRRIELEPGDLLALPSDGPGGRALQRIARIDDGPAGRRIETEGVSLHGAPARASARTRARPGRLPPGFAGPPFVLVLDLPADRGSPTGLQYLAVAAEPWPGEVAVWRSEGEAGPLALHAVLDYPACLGRTLSALPAGPLWRFDRGAHLDVSLRNAGALAGIGEAAALAGENLFALLAPDGTVEILSAADAVLTGTETYRLGRLLRGLAGSEAAAARPAPAGSLIVRLDGGGVTPLVDRLDEAGRRFRYRIGPAARDPGDPAFTEVVATAGLSALTPASPVHLRARRETGGVRLSWTRRARRAGDAWEPVEIPLDEAAESYAVTLFAGNGAPLRSLAATGPTLLYAAADEAADFGGPQATIEAAVAQVGAVAGPGPALRARVPVRAG</sequence>
<dbReference type="Pfam" id="PF23666">
    <property type="entry name" value="Rcc01698_C"/>
    <property type="match status" value="1"/>
</dbReference>
<comment type="caution">
    <text evidence="5">The sequence shown here is derived from an EMBL/GenBank/DDBJ whole genome shotgun (WGS) entry which is preliminary data.</text>
</comment>
<evidence type="ECO:0000256" key="1">
    <source>
        <dbReference type="SAM" id="MobiDB-lite"/>
    </source>
</evidence>
<feature type="domain" description="GTA TIM-barrel-like" evidence="2">
    <location>
        <begin position="423"/>
        <end position="726"/>
    </location>
</feature>
<reference evidence="5" key="1">
    <citation type="journal article" date="2021" name="Front. Microbiol.">
        <title>Comprehensive Comparative Genomics and Phenotyping of Methylobacterium Species.</title>
        <authorList>
            <person name="Alessa O."/>
            <person name="Ogura Y."/>
            <person name="Fujitani Y."/>
            <person name="Takami H."/>
            <person name="Hayashi T."/>
            <person name="Sahin N."/>
            <person name="Tani A."/>
        </authorList>
    </citation>
    <scope>NUCLEOTIDE SEQUENCE</scope>
    <source>
        <strain evidence="5">DSM 23632</strain>
    </source>
</reference>
<organism evidence="5 6">
    <name type="scientific">Methylobacterium trifolii</name>
    <dbReference type="NCBI Taxonomy" id="1003092"/>
    <lineage>
        <taxon>Bacteria</taxon>
        <taxon>Pseudomonadati</taxon>
        <taxon>Pseudomonadota</taxon>
        <taxon>Alphaproteobacteria</taxon>
        <taxon>Hyphomicrobiales</taxon>
        <taxon>Methylobacteriaceae</taxon>
        <taxon>Methylobacterium</taxon>
    </lineage>
</organism>
<feature type="region of interest" description="Disordered" evidence="1">
    <location>
        <begin position="642"/>
        <end position="662"/>
    </location>
</feature>
<dbReference type="RefSeq" id="WP_238182324.1">
    <property type="nucleotide sequence ID" value="NZ_BPRB01000092.1"/>
</dbReference>
<keyword evidence="6" id="KW-1185">Reference proteome</keyword>
<dbReference type="Pfam" id="PF13547">
    <property type="entry name" value="GTA_TIM"/>
    <property type="match status" value="1"/>
</dbReference>
<accession>A0ABQ4U0E8</accession>
<dbReference type="Proteomes" id="UP001055057">
    <property type="component" value="Unassembled WGS sequence"/>
</dbReference>
<evidence type="ECO:0000259" key="2">
    <source>
        <dbReference type="Pfam" id="PF13547"/>
    </source>
</evidence>
<dbReference type="InterPro" id="IPR032876">
    <property type="entry name" value="J_dom"/>
</dbReference>
<name>A0ABQ4U0E8_9HYPH</name>
<evidence type="ECO:0000313" key="5">
    <source>
        <dbReference type="EMBL" id="GJE59753.1"/>
    </source>
</evidence>
<protein>
    <recommendedName>
        <fullName evidence="7">Host specificity protein</fullName>
    </recommendedName>
</protein>
<feature type="domain" description="Tip attachment protein J" evidence="3">
    <location>
        <begin position="784"/>
        <end position="951"/>
    </location>
</feature>
<evidence type="ECO:0000259" key="3">
    <source>
        <dbReference type="Pfam" id="PF13550"/>
    </source>
</evidence>
<gene>
    <name evidence="5" type="ORF">MPOCJGCO_1855</name>
</gene>
<proteinExistence type="predicted"/>
<dbReference type="InterPro" id="IPR017853">
    <property type="entry name" value="GH"/>
</dbReference>
<dbReference type="Pfam" id="PF13550">
    <property type="entry name" value="Phage-tail_3"/>
    <property type="match status" value="1"/>
</dbReference>
<reference evidence="5" key="2">
    <citation type="submission" date="2021-08" db="EMBL/GenBank/DDBJ databases">
        <authorList>
            <person name="Tani A."/>
            <person name="Ola A."/>
            <person name="Ogura Y."/>
            <person name="Katsura K."/>
            <person name="Hayashi T."/>
        </authorList>
    </citation>
    <scope>NUCLEOTIDE SEQUENCE</scope>
    <source>
        <strain evidence="5">DSM 23632</strain>
    </source>
</reference>
<dbReference type="InterPro" id="IPR025195">
    <property type="entry name" value="GTA_TIM_dom"/>
</dbReference>
<evidence type="ECO:0008006" key="7">
    <source>
        <dbReference type="Google" id="ProtNLM"/>
    </source>
</evidence>
<dbReference type="CDD" id="cd19607">
    <property type="entry name" value="GTA_TIM-barrel-like"/>
    <property type="match status" value="1"/>
</dbReference>
<dbReference type="SUPFAM" id="SSF51445">
    <property type="entry name" value="(Trans)glycosidases"/>
    <property type="match status" value="1"/>
</dbReference>
<evidence type="ECO:0000313" key="6">
    <source>
        <dbReference type="Proteomes" id="UP001055057"/>
    </source>
</evidence>
<dbReference type="Gene3D" id="3.20.20.80">
    <property type="entry name" value="Glycosidases"/>
    <property type="match status" value="1"/>
</dbReference>
<dbReference type="InterPro" id="IPR056490">
    <property type="entry name" value="Rcc01698_C"/>
</dbReference>